<proteinExistence type="inferred from homology"/>
<dbReference type="EMBL" id="JAIFTH010000439">
    <property type="protein sequence ID" value="KAG9509512.1"/>
    <property type="molecule type" value="Genomic_DNA"/>
</dbReference>
<dbReference type="InterPro" id="IPR037518">
    <property type="entry name" value="MPN"/>
</dbReference>
<dbReference type="PROSITE" id="PS50249">
    <property type="entry name" value="MPN"/>
    <property type="match status" value="1"/>
</dbReference>
<reference evidence="3 4" key="1">
    <citation type="submission" date="2020-10" db="EMBL/GenBank/DDBJ databases">
        <authorList>
            <person name="Klimov P.B."/>
            <person name="Dyachkov S.M."/>
            <person name="Chetverikov P.E."/>
        </authorList>
    </citation>
    <scope>NUCLEOTIDE SEQUENCE [LARGE SCALE GENOMIC DNA]</scope>
    <source>
        <strain evidence="3">BMOC 18-1129-001#AD2665</strain>
        <tissue evidence="3">Entire mites</tissue>
    </source>
</reference>
<evidence type="ECO:0000313" key="4">
    <source>
        <dbReference type="Proteomes" id="UP000825002"/>
    </source>
</evidence>
<feature type="domain" description="MPN" evidence="2">
    <location>
        <begin position="136"/>
        <end position="273"/>
    </location>
</feature>
<feature type="non-terminal residue" evidence="3">
    <location>
        <position position="1"/>
    </location>
</feature>
<evidence type="ECO:0000259" key="2">
    <source>
        <dbReference type="PROSITE" id="PS50249"/>
    </source>
</evidence>
<dbReference type="InterPro" id="IPR016563">
    <property type="entry name" value="Npl4"/>
</dbReference>
<dbReference type="Gene3D" id="3.40.140.10">
    <property type="entry name" value="Cytidine Deaminase, domain 2"/>
    <property type="match status" value="1"/>
</dbReference>
<dbReference type="Pfam" id="PF05021">
    <property type="entry name" value="NPL4"/>
    <property type="match status" value="1"/>
</dbReference>
<gene>
    <name evidence="3" type="primary">Nploc4</name>
    <name evidence="3" type="ORF">GZH46_01964</name>
</gene>
<dbReference type="InterPro" id="IPR007717">
    <property type="entry name" value="NPL4_C"/>
</dbReference>
<evidence type="ECO:0000256" key="1">
    <source>
        <dbReference type="ARBA" id="ARBA00011025"/>
    </source>
</evidence>
<name>A0ABQ7S7V3_9ACAR</name>
<sequence>MDAVGRGWGSTLKPTVKLDPIDEYLSQQSGLIRLPPEKTSCRHTGQARCLNCMPLQPFDQEYLASQNIKHMSFHAYLRKLTQGVDKGKYAPLENISCRIKPIQCKGHKPWPEGICTKCQPSAITLNRQQYRHVDNIMFENPAIVDNFLNYWRTTGHQRYGLLYGYYTPHENVPLGIKANVVAIYEPPQKSSRDHLEMSEDPQMSYVEETAKLLGLQVVGWIFTDLIAKDVHNGTVEHLRKSDTFFLSAHECIAAGHFQNIHTNPCNLSTDGYFGSKFATVCVTGDKNNQIHMEGYQVSNQCMALVREHCLLPTLDAPELGYVRESGNGQYVPDVYYKITDKYKNEVTQLARPLPIEYLLVDVPVATPLTPTRRFNPLPDKKLFPPENRQPEQDFSALHTYLSQFDLNAQFIEAISDFHLLLYLGRQEIVPMREALRPLLEAMNSQDKLKILSWRECEQWRTIEELIN</sequence>
<dbReference type="Proteomes" id="UP000825002">
    <property type="component" value="Unassembled WGS sequence"/>
</dbReference>
<dbReference type="Pfam" id="PF05020">
    <property type="entry name" value="zf-NPL4"/>
    <property type="match status" value="1"/>
</dbReference>
<organism evidence="3 4">
    <name type="scientific">Fragariocoptes setiger</name>
    <dbReference type="NCBI Taxonomy" id="1670756"/>
    <lineage>
        <taxon>Eukaryota</taxon>
        <taxon>Metazoa</taxon>
        <taxon>Ecdysozoa</taxon>
        <taxon>Arthropoda</taxon>
        <taxon>Chelicerata</taxon>
        <taxon>Arachnida</taxon>
        <taxon>Acari</taxon>
        <taxon>Acariformes</taxon>
        <taxon>Trombidiformes</taxon>
        <taxon>Prostigmata</taxon>
        <taxon>Eupodina</taxon>
        <taxon>Eriophyoidea</taxon>
        <taxon>Phytoptidae</taxon>
        <taxon>Fragariocoptes</taxon>
    </lineage>
</organism>
<accession>A0ABQ7S7V3</accession>
<dbReference type="PIRSF" id="PIRSF010052">
    <property type="entry name" value="Polyub_prc_Npl4"/>
    <property type="match status" value="1"/>
</dbReference>
<keyword evidence="4" id="KW-1185">Reference proteome</keyword>
<dbReference type="InterPro" id="IPR007716">
    <property type="entry name" value="NPL4_Zn-bd_put"/>
</dbReference>
<dbReference type="PANTHER" id="PTHR12710:SF0">
    <property type="entry name" value="NUCLEAR PROTEIN LOCALIZATION PROTEIN 4 HOMOLOG"/>
    <property type="match status" value="1"/>
</dbReference>
<protein>
    <submittedName>
        <fullName evidence="3">Nuclear protein localization protein 4-like protein</fullName>
    </submittedName>
</protein>
<dbReference type="CDD" id="cd08061">
    <property type="entry name" value="MPN_NPL4"/>
    <property type="match status" value="1"/>
</dbReference>
<dbReference type="PANTHER" id="PTHR12710">
    <property type="entry name" value="NUCLEAR PROTEIN LOCALIZATION 4"/>
    <property type="match status" value="1"/>
</dbReference>
<comment type="caution">
    <text evidence="3">The sequence shown here is derived from an EMBL/GenBank/DDBJ whole genome shotgun (WGS) entry which is preliminary data.</text>
</comment>
<comment type="similarity">
    <text evidence="1">Belongs to the NPL4 family.</text>
</comment>
<evidence type="ECO:0000313" key="3">
    <source>
        <dbReference type="EMBL" id="KAG9509512.1"/>
    </source>
</evidence>